<feature type="domain" description="4Fe-4S ferredoxin-type" evidence="5">
    <location>
        <begin position="36"/>
        <end position="65"/>
    </location>
</feature>
<keyword evidence="1" id="KW-0004">4Fe-4S</keyword>
<evidence type="ECO:0000313" key="6">
    <source>
        <dbReference type="EMBL" id="MCI2241906.1"/>
    </source>
</evidence>
<dbReference type="PANTHER" id="PTHR10849">
    <property type="entry name" value="NADH DEHYDROGENASE UBIQUINONE IRON-SULFUR PROTEIN 8, MITOCHONDRIAL"/>
    <property type="match status" value="1"/>
</dbReference>
<keyword evidence="2" id="KW-0479">Metal-binding</keyword>
<dbReference type="Proteomes" id="UP001430755">
    <property type="component" value="Unassembled WGS sequence"/>
</dbReference>
<organism evidence="6 7">
    <name type="scientific">Adlercreutzia faecimuris</name>
    <dbReference type="NCBI Taxonomy" id="2897341"/>
    <lineage>
        <taxon>Bacteria</taxon>
        <taxon>Bacillati</taxon>
        <taxon>Actinomycetota</taxon>
        <taxon>Coriobacteriia</taxon>
        <taxon>Eggerthellales</taxon>
        <taxon>Eggerthellaceae</taxon>
        <taxon>Adlercreutzia</taxon>
    </lineage>
</organism>
<evidence type="ECO:0000313" key="7">
    <source>
        <dbReference type="Proteomes" id="UP001430755"/>
    </source>
</evidence>
<dbReference type="InterPro" id="IPR017900">
    <property type="entry name" value="4Fe4S_Fe_S_CS"/>
</dbReference>
<dbReference type="RefSeq" id="WP_242164607.1">
    <property type="nucleotide sequence ID" value="NZ_JAJMLW010000002.1"/>
</dbReference>
<dbReference type="InterPro" id="IPR010226">
    <property type="entry name" value="NADH_quinone_OxRdtase_chainI"/>
</dbReference>
<gene>
    <name evidence="6" type="ORF">LPT13_06030</name>
</gene>
<name>A0ABS9WI39_9ACTN</name>
<evidence type="ECO:0000259" key="5">
    <source>
        <dbReference type="PROSITE" id="PS51379"/>
    </source>
</evidence>
<feature type="domain" description="4Fe-4S ferredoxin-type" evidence="5">
    <location>
        <begin position="67"/>
        <end position="96"/>
    </location>
</feature>
<dbReference type="SUPFAM" id="SSF46548">
    <property type="entry name" value="alpha-helical ferredoxin"/>
    <property type="match status" value="1"/>
</dbReference>
<evidence type="ECO:0000256" key="3">
    <source>
        <dbReference type="ARBA" id="ARBA00023004"/>
    </source>
</evidence>
<keyword evidence="3" id="KW-0408">Iron</keyword>
<dbReference type="PROSITE" id="PS00198">
    <property type="entry name" value="4FE4S_FER_1"/>
    <property type="match status" value="2"/>
</dbReference>
<accession>A0ABS9WI39</accession>
<dbReference type="PROSITE" id="PS51379">
    <property type="entry name" value="4FE4S_FER_2"/>
    <property type="match status" value="2"/>
</dbReference>
<evidence type="ECO:0000256" key="1">
    <source>
        <dbReference type="ARBA" id="ARBA00022485"/>
    </source>
</evidence>
<keyword evidence="7" id="KW-1185">Reference proteome</keyword>
<sequence>MGSFKLGGMTFGSLFKKPETVLYPVVTKTAPAGLKGHIVNDASLCILCGICQKTCPCHAIEVDKKARTWAIDPFRCVQCGSCARACPKACLAMEPTYTPVAAVQAVTVVEVPDPKAAAE</sequence>
<dbReference type="EMBL" id="JAJMLW010000002">
    <property type="protein sequence ID" value="MCI2241906.1"/>
    <property type="molecule type" value="Genomic_DNA"/>
</dbReference>
<evidence type="ECO:0000256" key="4">
    <source>
        <dbReference type="ARBA" id="ARBA00023014"/>
    </source>
</evidence>
<dbReference type="InterPro" id="IPR017896">
    <property type="entry name" value="4Fe4S_Fe-S-bd"/>
</dbReference>
<proteinExistence type="predicted"/>
<keyword evidence="4" id="KW-0411">Iron-sulfur</keyword>
<evidence type="ECO:0000256" key="2">
    <source>
        <dbReference type="ARBA" id="ARBA00022723"/>
    </source>
</evidence>
<dbReference type="Pfam" id="PF12838">
    <property type="entry name" value="Fer4_7"/>
    <property type="match status" value="1"/>
</dbReference>
<reference evidence="6" key="1">
    <citation type="submission" date="2021-11" db="EMBL/GenBank/DDBJ databases">
        <title>A Novel Adlercreutzia Species, isolated from a Allomyrina dichotoma larva feces.</title>
        <authorList>
            <person name="Suh M.K."/>
        </authorList>
    </citation>
    <scope>NUCLEOTIDE SEQUENCE</scope>
    <source>
        <strain evidence="6">JBNU-10</strain>
    </source>
</reference>
<comment type="caution">
    <text evidence="6">The sequence shown here is derived from an EMBL/GenBank/DDBJ whole genome shotgun (WGS) entry which is preliminary data.</text>
</comment>
<protein>
    <submittedName>
        <fullName evidence="6">4Fe-4S binding protein</fullName>
    </submittedName>
</protein>
<dbReference type="Gene3D" id="3.30.70.20">
    <property type="match status" value="2"/>
</dbReference>